<dbReference type="InterPro" id="IPR050309">
    <property type="entry name" value="Type-B_Carboxylest/Lipase"/>
</dbReference>
<dbReference type="Pfam" id="PF00135">
    <property type="entry name" value="COesterase"/>
    <property type="match status" value="1"/>
</dbReference>
<evidence type="ECO:0000313" key="6">
    <source>
        <dbReference type="Proteomes" id="UP001203852"/>
    </source>
</evidence>
<dbReference type="PROSITE" id="PS00122">
    <property type="entry name" value="CARBOXYLESTERASE_B_1"/>
    <property type="match status" value="1"/>
</dbReference>
<reference evidence="5" key="1">
    <citation type="journal article" date="2022" name="bioRxiv">
        <title>Deciphering the potential niche of two novel black yeast fungi from a biological soil crust based on their genomes, phenotypes, and melanin regulation.</title>
        <authorList>
            <consortium name="DOE Joint Genome Institute"/>
            <person name="Carr E.C."/>
            <person name="Barton Q."/>
            <person name="Grambo S."/>
            <person name="Sullivan M."/>
            <person name="Renfro C.M."/>
            <person name="Kuo A."/>
            <person name="Pangilinan J."/>
            <person name="Lipzen A."/>
            <person name="Keymanesh K."/>
            <person name="Savage E."/>
            <person name="Barry K."/>
            <person name="Grigoriev I.V."/>
            <person name="Riekhof W.R."/>
            <person name="Harris S.S."/>
        </authorList>
    </citation>
    <scope>NUCLEOTIDE SEQUENCE</scope>
    <source>
        <strain evidence="5">JF 03-4F</strain>
    </source>
</reference>
<dbReference type="AlphaFoldDB" id="A0AAN6DL00"/>
<dbReference type="SUPFAM" id="SSF53474">
    <property type="entry name" value="alpha/beta-Hydrolases"/>
    <property type="match status" value="1"/>
</dbReference>
<evidence type="ECO:0000256" key="1">
    <source>
        <dbReference type="ARBA" id="ARBA00005964"/>
    </source>
</evidence>
<organism evidence="5 6">
    <name type="scientific">Exophiala viscosa</name>
    <dbReference type="NCBI Taxonomy" id="2486360"/>
    <lineage>
        <taxon>Eukaryota</taxon>
        <taxon>Fungi</taxon>
        <taxon>Dikarya</taxon>
        <taxon>Ascomycota</taxon>
        <taxon>Pezizomycotina</taxon>
        <taxon>Eurotiomycetes</taxon>
        <taxon>Chaetothyriomycetidae</taxon>
        <taxon>Chaetothyriales</taxon>
        <taxon>Herpotrichiellaceae</taxon>
        <taxon>Exophiala</taxon>
    </lineage>
</organism>
<gene>
    <name evidence="5" type="ORF">EDD36DRAFT_499844</name>
</gene>
<accession>A0AAN6DL00</accession>
<protein>
    <recommendedName>
        <fullName evidence="3">Carboxylic ester hydrolase</fullName>
        <ecNumber evidence="3">3.1.1.-</ecNumber>
    </recommendedName>
</protein>
<dbReference type="InterPro" id="IPR002018">
    <property type="entry name" value="CarbesteraseB"/>
</dbReference>
<dbReference type="InterPro" id="IPR019826">
    <property type="entry name" value="Carboxylesterase_B_AS"/>
</dbReference>
<dbReference type="Gene3D" id="3.40.50.1820">
    <property type="entry name" value="alpha/beta hydrolase"/>
    <property type="match status" value="1"/>
</dbReference>
<sequence>MSAVAPREWATVDLEVPRLGTVKGWCFDGTTCQYYGIPYGKVPGRFRRPQPADAPWPDSKWDGTKLYPFSPQPPRDFYFVPNPPRPWVKEPTTSATECLNINISVPTPPSESAGRPKYPVMVFFHGGAFVYSAGSAGIYDGRRLAQISQQDLDIPTIVISVTFRLGVYGFLASKEIREYNTAHGESGVGNYGLWDQIEALRWIQQHITAFGGDPDKVTIFGQSAGGVSCNVHMLRDERLFSAAIIQSGLLPLCGVLSEAQYQVIYDKLLRYLNIPADLPAQQQLQKLIEIDESNLTIAMVPVFVTPVITISPCDDGVLINGPMPTYSSYSDFAPPSWCKRVMIGDVANECMIWNKGFRSYDAPSLVAKIKTFLKDKDKAQTLLDLYGITDDMDRNRTFYKLEKLTTDGLYLSVHWSALRAHPQMYAYRFDVPSPFDNEWKGLAHHSLDNVYIWSLLKDILPASHQRVSEQMSAAWLKFANGTEPWERFDKNRAFMIFAPDRCGMVNADDDRQKRDYKVWEEIESQGLLQDFGELADELCMRHEEMLDPEIEPKAMSVPAFEEVGISTGNQPGGLRLDI</sequence>
<keyword evidence="6" id="KW-1185">Reference proteome</keyword>
<dbReference type="InterPro" id="IPR029058">
    <property type="entry name" value="AB_hydrolase_fold"/>
</dbReference>
<evidence type="ECO:0000256" key="3">
    <source>
        <dbReference type="RuleBase" id="RU361235"/>
    </source>
</evidence>
<proteinExistence type="inferred from homology"/>
<comment type="caution">
    <text evidence="5">The sequence shown here is derived from an EMBL/GenBank/DDBJ whole genome shotgun (WGS) entry which is preliminary data.</text>
</comment>
<dbReference type="EC" id="3.1.1.-" evidence="3"/>
<name>A0AAN6DL00_9EURO</name>
<dbReference type="GO" id="GO:0016787">
    <property type="term" value="F:hydrolase activity"/>
    <property type="evidence" value="ECO:0007669"/>
    <property type="project" value="UniProtKB-KW"/>
</dbReference>
<feature type="domain" description="Carboxylesterase type B" evidence="4">
    <location>
        <begin position="20"/>
        <end position="486"/>
    </location>
</feature>
<keyword evidence="2 3" id="KW-0378">Hydrolase</keyword>
<dbReference type="PANTHER" id="PTHR11559">
    <property type="entry name" value="CARBOXYLESTERASE"/>
    <property type="match status" value="1"/>
</dbReference>
<dbReference type="Proteomes" id="UP001203852">
    <property type="component" value="Unassembled WGS sequence"/>
</dbReference>
<evidence type="ECO:0000259" key="4">
    <source>
        <dbReference type="Pfam" id="PF00135"/>
    </source>
</evidence>
<comment type="similarity">
    <text evidence="1 3">Belongs to the type-B carboxylesterase/lipase family.</text>
</comment>
<evidence type="ECO:0000256" key="2">
    <source>
        <dbReference type="ARBA" id="ARBA00022801"/>
    </source>
</evidence>
<evidence type="ECO:0000313" key="5">
    <source>
        <dbReference type="EMBL" id="KAI1608354.1"/>
    </source>
</evidence>
<dbReference type="EMBL" id="MU404363">
    <property type="protein sequence ID" value="KAI1608354.1"/>
    <property type="molecule type" value="Genomic_DNA"/>
</dbReference>